<reference evidence="3" key="1">
    <citation type="journal article" date="2019" name="Int. J. Syst. Evol. Microbiol.">
        <title>The Global Catalogue of Microorganisms (GCM) 10K type strain sequencing project: providing services to taxonomists for standard genome sequencing and annotation.</title>
        <authorList>
            <consortium name="The Broad Institute Genomics Platform"/>
            <consortium name="The Broad Institute Genome Sequencing Center for Infectious Disease"/>
            <person name="Wu L."/>
            <person name="Ma J."/>
        </authorList>
    </citation>
    <scope>NUCLEOTIDE SEQUENCE [LARGE SCALE GENOMIC DNA]</scope>
    <source>
        <strain evidence="3">GH52</strain>
    </source>
</reference>
<dbReference type="InterPro" id="IPR019649">
    <property type="entry name" value="DUF2512"/>
</dbReference>
<feature type="transmembrane region" description="Helical" evidence="1">
    <location>
        <begin position="57"/>
        <end position="77"/>
    </location>
</feature>
<comment type="caution">
    <text evidence="2">The sequence shown here is derived from an EMBL/GenBank/DDBJ whole genome shotgun (WGS) entry which is preliminary data.</text>
</comment>
<evidence type="ECO:0000256" key="1">
    <source>
        <dbReference type="SAM" id="Phobius"/>
    </source>
</evidence>
<proteinExistence type="predicted"/>
<organism evidence="2 3">
    <name type="scientific">Paenibacillus yanchengensis</name>
    <dbReference type="NCBI Taxonomy" id="2035833"/>
    <lineage>
        <taxon>Bacteria</taxon>
        <taxon>Bacillati</taxon>
        <taxon>Bacillota</taxon>
        <taxon>Bacilli</taxon>
        <taxon>Bacillales</taxon>
        <taxon>Paenibacillaceae</taxon>
        <taxon>Paenibacillus</taxon>
    </lineage>
</organism>
<feature type="transmembrane region" description="Helical" evidence="1">
    <location>
        <begin position="83"/>
        <end position="100"/>
    </location>
</feature>
<accession>A0ABW4YFZ1</accession>
<feature type="transmembrane region" description="Helical" evidence="1">
    <location>
        <begin position="5"/>
        <end position="22"/>
    </location>
</feature>
<dbReference type="RefSeq" id="WP_377769660.1">
    <property type="nucleotide sequence ID" value="NZ_JBHUHO010000008.1"/>
</dbReference>
<gene>
    <name evidence="2" type="ORF">ACFSJH_02615</name>
</gene>
<sequence>MIKFLLKWLVNVAVIITTLIYYLNMSFLNAFITATVITIISYVIGDQIILRVTNNVVAALLDAVLCFIILFTASFILQWHLSLLTAIYISLLIGVVEWLLHRYIFNNKITL</sequence>
<evidence type="ECO:0000313" key="3">
    <source>
        <dbReference type="Proteomes" id="UP001597362"/>
    </source>
</evidence>
<keyword evidence="1" id="KW-0812">Transmembrane</keyword>
<keyword evidence="1" id="KW-0472">Membrane</keyword>
<protein>
    <submittedName>
        <fullName evidence="2">DUF2512 family protein</fullName>
    </submittedName>
</protein>
<feature type="transmembrane region" description="Helical" evidence="1">
    <location>
        <begin position="28"/>
        <end position="45"/>
    </location>
</feature>
<dbReference type="Proteomes" id="UP001597362">
    <property type="component" value="Unassembled WGS sequence"/>
</dbReference>
<name>A0ABW4YFZ1_9BACL</name>
<evidence type="ECO:0000313" key="2">
    <source>
        <dbReference type="EMBL" id="MFD2114640.1"/>
    </source>
</evidence>
<dbReference type="Pfam" id="PF10710">
    <property type="entry name" value="DUF2512"/>
    <property type="match status" value="1"/>
</dbReference>
<keyword evidence="3" id="KW-1185">Reference proteome</keyword>
<keyword evidence="1" id="KW-1133">Transmembrane helix</keyword>
<dbReference type="EMBL" id="JBHUHO010000008">
    <property type="protein sequence ID" value="MFD2114640.1"/>
    <property type="molecule type" value="Genomic_DNA"/>
</dbReference>